<dbReference type="EMBL" id="JAENIB010000033">
    <property type="protein sequence ID" value="MBK1935560.1"/>
    <property type="molecule type" value="Genomic_DNA"/>
</dbReference>
<dbReference type="EMBL" id="JAGEMX010000027">
    <property type="protein sequence ID" value="MBO1835202.1"/>
    <property type="molecule type" value="Genomic_DNA"/>
</dbReference>
<reference evidence="1" key="1">
    <citation type="submission" date="2021-01" db="EMBL/GenBank/DDBJ databases">
        <title>Outbreak of Burkholderia contaminns endophthalmitis traced to a clinical ventilation system.</title>
        <authorList>
            <person name="Lipuma J."/>
            <person name="Spilker T."/>
            <person name="Kratholm J."/>
        </authorList>
    </citation>
    <scope>NUCLEOTIDE SEQUENCE</scope>
    <source>
        <strain evidence="1">HI4954</strain>
    </source>
</reference>
<evidence type="ECO:0000313" key="4">
    <source>
        <dbReference type="Proteomes" id="UP000611459"/>
    </source>
</evidence>
<gene>
    <name evidence="2" type="ORF">J4M89_38055</name>
    <name evidence="1" type="ORF">JIN94_37335</name>
    <name evidence="3" type="ORF">LXE91_43080</name>
</gene>
<keyword evidence="3" id="KW-0614">Plasmid</keyword>
<reference evidence="3 6" key="3">
    <citation type="submission" date="2021-12" db="EMBL/GenBank/DDBJ databases">
        <title>Genomic and phenotypic characterization of three Burkholderia contaminans isolates recovered from different sources.</title>
        <authorList>
            <person name="Lopez De Volder A."/>
            <person name="Fan Y."/>
            <person name="Nunvar J."/>
            <person name="Herrera T."/>
            <person name="Timp W."/>
            <person name="Degrossi J."/>
        </authorList>
    </citation>
    <scope>NUCLEOTIDE SEQUENCE [LARGE SCALE GENOMIC DNA]</scope>
    <source>
        <strain evidence="3 6">LMG 23361</strain>
        <plasmid evidence="3 6">unnamed4</plasmid>
    </source>
</reference>
<name>A0A1E3FN84_9BURK</name>
<evidence type="ECO:0000313" key="5">
    <source>
        <dbReference type="Proteomes" id="UP000664048"/>
    </source>
</evidence>
<evidence type="ECO:0000313" key="1">
    <source>
        <dbReference type="EMBL" id="MBK1935560.1"/>
    </source>
</evidence>
<evidence type="ECO:0000313" key="3">
    <source>
        <dbReference type="EMBL" id="WFN24154.1"/>
    </source>
</evidence>
<proteinExistence type="predicted"/>
<geneLocation type="plasmid" evidence="3 6">
    <name>unnamed4</name>
</geneLocation>
<protein>
    <submittedName>
        <fullName evidence="1">Uncharacterized protein</fullName>
    </submittedName>
</protein>
<sequence>MSTKALGALILAAVGTYAYGGSVSVIDGAALARAASMPSASMVMPQADPVPVTQRVADGKMHVTRDGRLVECDGTGQAYEITIKTFVIRDPVWKDGKPVKCRRDMFL</sequence>
<reference evidence="2 5" key="2">
    <citation type="submission" date="2021-03" db="EMBL/GenBank/DDBJ databases">
        <title>Clinical course, treatment and visual outcome of an outbreak of Burkholderia contaminans endophthalmitis following cataract surgery.</title>
        <authorList>
            <person name="Lind C."/>
            <person name="Olsen K."/>
            <person name="Angelsen N.K."/>
            <person name="Krefting E.A."/>
            <person name="Fossen K."/>
            <person name="Gravningen K."/>
            <person name="Depoorter E."/>
            <person name="Vandamme P."/>
            <person name="Bertelsen G."/>
        </authorList>
    </citation>
    <scope>NUCLEOTIDE SEQUENCE [LARGE SCALE GENOMIC DNA]</scope>
    <source>
        <strain evidence="2 5">51242556</strain>
    </source>
</reference>
<dbReference type="Proteomes" id="UP000611459">
    <property type="component" value="Unassembled WGS sequence"/>
</dbReference>
<keyword evidence="5" id="KW-1185">Reference proteome</keyword>
<dbReference type="Proteomes" id="UP000664048">
    <property type="component" value="Unassembled WGS sequence"/>
</dbReference>
<evidence type="ECO:0000313" key="2">
    <source>
        <dbReference type="EMBL" id="MBO1835202.1"/>
    </source>
</evidence>
<evidence type="ECO:0000313" key="6">
    <source>
        <dbReference type="Proteomes" id="UP001220209"/>
    </source>
</evidence>
<organism evidence="1 4">
    <name type="scientific">Burkholderia contaminans</name>
    <dbReference type="NCBI Taxonomy" id="488447"/>
    <lineage>
        <taxon>Bacteria</taxon>
        <taxon>Pseudomonadati</taxon>
        <taxon>Pseudomonadota</taxon>
        <taxon>Betaproteobacteria</taxon>
        <taxon>Burkholderiales</taxon>
        <taxon>Burkholderiaceae</taxon>
        <taxon>Burkholderia</taxon>
        <taxon>Burkholderia cepacia complex</taxon>
    </lineage>
</organism>
<accession>A0A1E3FN84</accession>
<dbReference type="EMBL" id="CP090646">
    <property type="protein sequence ID" value="WFN24154.1"/>
    <property type="molecule type" value="Genomic_DNA"/>
</dbReference>
<dbReference type="AlphaFoldDB" id="A0A1E3FN84"/>
<dbReference type="Proteomes" id="UP001220209">
    <property type="component" value="Plasmid unnamed4"/>
</dbReference>
<dbReference type="RefSeq" id="WP_039341484.1">
    <property type="nucleotide sequence ID" value="NZ_CABVQA010000061.1"/>
</dbReference>